<evidence type="ECO:0000256" key="1">
    <source>
        <dbReference type="SAM" id="MobiDB-lite"/>
    </source>
</evidence>
<reference evidence="2" key="1">
    <citation type="submission" date="2022-05" db="EMBL/GenBank/DDBJ databases">
        <title>The Musa troglodytarum L. genome provides insights into the mechanism of non-climacteric behaviour and enrichment of carotenoids.</title>
        <authorList>
            <person name="Wang J."/>
        </authorList>
    </citation>
    <scope>NUCLEOTIDE SEQUENCE</scope>
    <source>
        <tissue evidence="2">Leaf</tissue>
    </source>
</reference>
<gene>
    <name evidence="2" type="ORF">MUK42_00775</name>
</gene>
<proteinExistence type="predicted"/>
<dbReference type="OrthoDB" id="1931658at2759"/>
<protein>
    <submittedName>
        <fullName evidence="2">BAH</fullName>
    </submittedName>
</protein>
<organism evidence="2 3">
    <name type="scientific">Musa troglodytarum</name>
    <name type="common">fe'i banana</name>
    <dbReference type="NCBI Taxonomy" id="320322"/>
    <lineage>
        <taxon>Eukaryota</taxon>
        <taxon>Viridiplantae</taxon>
        <taxon>Streptophyta</taxon>
        <taxon>Embryophyta</taxon>
        <taxon>Tracheophyta</taxon>
        <taxon>Spermatophyta</taxon>
        <taxon>Magnoliopsida</taxon>
        <taxon>Liliopsida</taxon>
        <taxon>Zingiberales</taxon>
        <taxon>Musaceae</taxon>
        <taxon>Musa</taxon>
    </lineage>
</organism>
<dbReference type="EMBL" id="CP097505">
    <property type="protein sequence ID" value="URD93588.1"/>
    <property type="molecule type" value="Genomic_DNA"/>
</dbReference>
<feature type="region of interest" description="Disordered" evidence="1">
    <location>
        <begin position="27"/>
        <end position="48"/>
    </location>
</feature>
<name>A0A9E7FGM1_9LILI</name>
<accession>A0A9E7FGM1</accession>
<evidence type="ECO:0000313" key="2">
    <source>
        <dbReference type="EMBL" id="URD93588.1"/>
    </source>
</evidence>
<dbReference type="AlphaFoldDB" id="A0A9E7FGM1"/>
<evidence type="ECO:0000313" key="3">
    <source>
        <dbReference type="Proteomes" id="UP001055439"/>
    </source>
</evidence>
<keyword evidence="3" id="KW-1185">Reference proteome</keyword>
<dbReference type="Proteomes" id="UP001055439">
    <property type="component" value="Chromosome 3"/>
</dbReference>
<sequence>MGMTIEQAKKLDHFLCSDCDTENDASRSINGFPASPVSEPKAEPKRRKSAENRLLMFLRLQNVCNETNRRVHNRGPFSVVRLTVANFRNGSATVRLSGPVQDTSRPADRFYIDHIASQDALNRRKFVAMLHQIHSFRPFPTLDGTMRRCTATRRPSAVTAFSHSPRAELPSRTQVALLLCY</sequence>